<evidence type="ECO:0000313" key="1">
    <source>
        <dbReference type="EMBL" id="KAI1692833.1"/>
    </source>
</evidence>
<comment type="caution">
    <text evidence="1">The sequence shown here is derived from an EMBL/GenBank/DDBJ whole genome shotgun (WGS) entry which is preliminary data.</text>
</comment>
<dbReference type="Proteomes" id="UP001201812">
    <property type="component" value="Unassembled WGS sequence"/>
</dbReference>
<name>A0AAD4QRK2_9BILA</name>
<dbReference type="EMBL" id="JAKKPZ010000708">
    <property type="protein sequence ID" value="KAI1692833.1"/>
    <property type="molecule type" value="Genomic_DNA"/>
</dbReference>
<accession>A0AAD4QRK2</accession>
<protein>
    <recommendedName>
        <fullName evidence="3">F-box domain-containing protein</fullName>
    </recommendedName>
</protein>
<dbReference type="AlphaFoldDB" id="A0AAD4QRK2"/>
<sequence>MDNGTLLEAFKYLKYSQLAKNSFVSKRFWNIIRNNRHRLALLYVHNIAMDSYGSDDSRSAVKVFNKQLCGPLSEYSDKQLSAEAYNEWVVRNNYSKQIPIEYQFDRMQSTQYDRTIYEFSAYAMYKDPKYGRNDDITDAFSAKIELNHENWPIFQHFVRLLTDPFIYIQCMQWVPEKEVRSLLSEAISPDRSRLQCEQLVINKLQGNVQNLMSWIKDHVRCTKFLIYGYSSSDCDEELLDFFMTGADCTSEISVSHYDLSKVLIDLAKKFLDLKNCDGYKVVESIVCYEPDQAVKVFDRDYAKFLVNEGCVMDDYRIFEFVNDAIGKKLKVTAKIYWMP</sequence>
<evidence type="ECO:0008006" key="3">
    <source>
        <dbReference type="Google" id="ProtNLM"/>
    </source>
</evidence>
<organism evidence="1 2">
    <name type="scientific">Ditylenchus destructor</name>
    <dbReference type="NCBI Taxonomy" id="166010"/>
    <lineage>
        <taxon>Eukaryota</taxon>
        <taxon>Metazoa</taxon>
        <taxon>Ecdysozoa</taxon>
        <taxon>Nematoda</taxon>
        <taxon>Chromadorea</taxon>
        <taxon>Rhabditida</taxon>
        <taxon>Tylenchina</taxon>
        <taxon>Tylenchomorpha</taxon>
        <taxon>Sphaerularioidea</taxon>
        <taxon>Anguinidae</taxon>
        <taxon>Anguininae</taxon>
        <taxon>Ditylenchus</taxon>
    </lineage>
</organism>
<proteinExistence type="predicted"/>
<keyword evidence="2" id="KW-1185">Reference proteome</keyword>
<gene>
    <name evidence="1" type="ORF">DdX_21021</name>
</gene>
<evidence type="ECO:0000313" key="2">
    <source>
        <dbReference type="Proteomes" id="UP001201812"/>
    </source>
</evidence>
<reference evidence="1" key="1">
    <citation type="submission" date="2022-01" db="EMBL/GenBank/DDBJ databases">
        <title>Genome Sequence Resource for Two Populations of Ditylenchus destructor, the Migratory Endoparasitic Phytonematode.</title>
        <authorList>
            <person name="Zhang H."/>
            <person name="Lin R."/>
            <person name="Xie B."/>
        </authorList>
    </citation>
    <scope>NUCLEOTIDE SEQUENCE</scope>
    <source>
        <strain evidence="1">BazhouSP</strain>
    </source>
</reference>